<dbReference type="InterPro" id="IPR014757">
    <property type="entry name" value="Tscrpt_reg_IclR_C"/>
</dbReference>
<dbReference type="InterPro" id="IPR050707">
    <property type="entry name" value="HTH_MetabolicPath_Reg"/>
</dbReference>
<dbReference type="Proteomes" id="UP000243250">
    <property type="component" value="Unassembled WGS sequence"/>
</dbReference>
<organism evidence="6 7">
    <name type="scientific">Halogeometricum limi</name>
    <dbReference type="NCBI Taxonomy" id="555875"/>
    <lineage>
        <taxon>Archaea</taxon>
        <taxon>Methanobacteriati</taxon>
        <taxon>Methanobacteriota</taxon>
        <taxon>Stenosarchaea group</taxon>
        <taxon>Halobacteria</taxon>
        <taxon>Halobacteriales</taxon>
        <taxon>Haloferacaceae</taxon>
        <taxon>Halogeometricum</taxon>
    </lineage>
</organism>
<accession>A0A1I6IDI7</accession>
<evidence type="ECO:0000256" key="3">
    <source>
        <dbReference type="ARBA" id="ARBA00023163"/>
    </source>
</evidence>
<dbReference type="Gene3D" id="1.10.10.10">
    <property type="entry name" value="Winged helix-like DNA-binding domain superfamily/Winged helix DNA-binding domain"/>
    <property type="match status" value="1"/>
</dbReference>
<dbReference type="SUPFAM" id="SSF46785">
    <property type="entry name" value="Winged helix' DNA-binding domain"/>
    <property type="match status" value="1"/>
</dbReference>
<dbReference type="PANTHER" id="PTHR30136:SF35">
    <property type="entry name" value="HTH-TYPE TRANSCRIPTIONAL REGULATOR RV1719"/>
    <property type="match status" value="1"/>
</dbReference>
<proteinExistence type="predicted"/>
<feature type="domain" description="HTH iclR-type" evidence="4">
    <location>
        <begin position="22"/>
        <end position="81"/>
    </location>
</feature>
<dbReference type="InterPro" id="IPR005471">
    <property type="entry name" value="Tscrpt_reg_IclR_N"/>
</dbReference>
<dbReference type="SUPFAM" id="SSF55781">
    <property type="entry name" value="GAF domain-like"/>
    <property type="match status" value="1"/>
</dbReference>
<dbReference type="InterPro" id="IPR029016">
    <property type="entry name" value="GAF-like_dom_sf"/>
</dbReference>
<dbReference type="CDD" id="cd00090">
    <property type="entry name" value="HTH_ARSR"/>
    <property type="match status" value="1"/>
</dbReference>
<evidence type="ECO:0000256" key="1">
    <source>
        <dbReference type="ARBA" id="ARBA00023015"/>
    </source>
</evidence>
<dbReference type="GO" id="GO:0003700">
    <property type="term" value="F:DNA-binding transcription factor activity"/>
    <property type="evidence" value="ECO:0007669"/>
    <property type="project" value="TreeGrafter"/>
</dbReference>
<evidence type="ECO:0000256" key="2">
    <source>
        <dbReference type="ARBA" id="ARBA00023125"/>
    </source>
</evidence>
<dbReference type="AlphaFoldDB" id="A0A1I6IDI7"/>
<dbReference type="PROSITE" id="PS51077">
    <property type="entry name" value="HTH_ICLR"/>
    <property type="match status" value="1"/>
</dbReference>
<dbReference type="Pfam" id="PF01614">
    <property type="entry name" value="IclR_C"/>
    <property type="match status" value="1"/>
</dbReference>
<keyword evidence="2" id="KW-0238">DNA-binding</keyword>
<reference evidence="7" key="1">
    <citation type="submission" date="2016-10" db="EMBL/GenBank/DDBJ databases">
        <authorList>
            <person name="Varghese N."/>
            <person name="Submissions S."/>
        </authorList>
    </citation>
    <scope>NUCLEOTIDE SEQUENCE [LARGE SCALE GENOMIC DNA]</scope>
    <source>
        <strain evidence="7">CGMCC 1.8711</strain>
    </source>
</reference>
<dbReference type="PROSITE" id="PS51078">
    <property type="entry name" value="ICLR_ED"/>
    <property type="match status" value="1"/>
</dbReference>
<evidence type="ECO:0000313" key="7">
    <source>
        <dbReference type="Proteomes" id="UP000243250"/>
    </source>
</evidence>
<evidence type="ECO:0000259" key="5">
    <source>
        <dbReference type="PROSITE" id="PS51078"/>
    </source>
</evidence>
<dbReference type="EMBL" id="FOYS01000005">
    <property type="protein sequence ID" value="SFR64792.1"/>
    <property type="molecule type" value="Genomic_DNA"/>
</dbReference>
<dbReference type="GO" id="GO:0045892">
    <property type="term" value="P:negative regulation of DNA-templated transcription"/>
    <property type="evidence" value="ECO:0007669"/>
    <property type="project" value="TreeGrafter"/>
</dbReference>
<evidence type="ECO:0000259" key="4">
    <source>
        <dbReference type="PROSITE" id="PS51077"/>
    </source>
</evidence>
<dbReference type="GO" id="GO:0003677">
    <property type="term" value="F:DNA binding"/>
    <property type="evidence" value="ECO:0007669"/>
    <property type="project" value="UniProtKB-KW"/>
</dbReference>
<dbReference type="InterPro" id="IPR011991">
    <property type="entry name" value="ArsR-like_HTH"/>
</dbReference>
<name>A0A1I6IDI7_9EURY</name>
<gene>
    <name evidence="6" type="ORF">SAMN04488124_3095</name>
</gene>
<dbReference type="SMART" id="SM00346">
    <property type="entry name" value="HTH_ICLR"/>
    <property type="match status" value="1"/>
</dbReference>
<feature type="domain" description="IclR-ED" evidence="5">
    <location>
        <begin position="82"/>
        <end position="266"/>
    </location>
</feature>
<evidence type="ECO:0000313" key="6">
    <source>
        <dbReference type="EMBL" id="SFR64792.1"/>
    </source>
</evidence>
<keyword evidence="7" id="KW-1185">Reference proteome</keyword>
<dbReference type="InterPro" id="IPR036390">
    <property type="entry name" value="WH_DNA-bd_sf"/>
</dbReference>
<dbReference type="PANTHER" id="PTHR30136">
    <property type="entry name" value="HELIX-TURN-HELIX TRANSCRIPTIONAL REGULATOR, ICLR FAMILY"/>
    <property type="match status" value="1"/>
</dbReference>
<keyword evidence="1" id="KW-0805">Transcription regulation</keyword>
<sequence>MNKLRRVDDEPPFMTDSRAPLAQTTVTSLRVVEALDEHGRLGVTALAAELDLAKGTVHKHVTTLERLGYVVKEDREYRLGLGFLGVGVNSQRRLDVYRVGRGPTDRLSKATDTVASLMVAEHGRGRYAYRVPHGDEYELAHHEGDVLPLHATAGGKAILAYTPADRREEILESHGLPPMTEHTITDRDAFREELRSVRDTRTAYDREELLDGWHCVAAPITNEEGDAVAAVSVSAETEFGDASKRTQDVPGLVISTATAIENKLRSP</sequence>
<dbReference type="InterPro" id="IPR036388">
    <property type="entry name" value="WH-like_DNA-bd_sf"/>
</dbReference>
<dbReference type="Pfam" id="PF09339">
    <property type="entry name" value="HTH_IclR"/>
    <property type="match status" value="1"/>
</dbReference>
<dbReference type="Gene3D" id="3.30.450.40">
    <property type="match status" value="1"/>
</dbReference>
<dbReference type="STRING" id="555875.SAMN04488124_3095"/>
<protein>
    <submittedName>
        <fullName evidence="6">Transcriptional regulator, IclR family</fullName>
    </submittedName>
</protein>
<keyword evidence="3" id="KW-0804">Transcription</keyword>